<dbReference type="EMBL" id="GBGD01000638">
    <property type="protein sequence ID" value="JAC88251.1"/>
    <property type="molecule type" value="mRNA"/>
</dbReference>
<evidence type="ECO:0000259" key="9">
    <source>
        <dbReference type="Pfam" id="PF20667"/>
    </source>
</evidence>
<accession>A0A069DWN9</accession>
<feature type="coiled-coil region" evidence="7">
    <location>
        <begin position="51"/>
        <end position="78"/>
    </location>
</feature>
<evidence type="ECO:0000256" key="2">
    <source>
        <dbReference type="ARBA" id="ARBA00017524"/>
    </source>
</evidence>
<name>A0A069DWN9_9HEMI</name>
<dbReference type="AlphaFoldDB" id="A0A069DWN9"/>
<dbReference type="PANTHER" id="PTHR12100">
    <property type="entry name" value="SEC10"/>
    <property type="match status" value="1"/>
</dbReference>
<reference evidence="10" key="1">
    <citation type="journal article" date="2015" name="J. Med. Entomol.">
        <title>A Deep Insight Into the Sialotranscriptome of the Chagas Disease Vector, Panstrongylus megistus (Hemiptera: Heteroptera).</title>
        <authorList>
            <person name="Ribeiro J.M."/>
            <person name="Schwarz A."/>
            <person name="Francischetti I.M."/>
        </authorList>
    </citation>
    <scope>NUCLEOTIDE SEQUENCE</scope>
    <source>
        <tissue evidence="10">Salivary glands</tissue>
    </source>
</reference>
<protein>
    <recommendedName>
        <fullName evidence="2">Exocyst complex component 5</fullName>
    </recommendedName>
    <alternativeName>
        <fullName evidence="6">Exocyst complex component Sec10</fullName>
    </alternativeName>
</protein>
<sequence length="717" mass="83298">MIQQFMKELEHEPFDNEEFVERLAWRTVDDFKDGIECFEPHIIYETFLQAIKDLQILQERQQKKCEKLEEICQEGENTHWQEIALFQEKNKLTASLFQDLDERINFVAAKVIHLGDHLENINIPRSRSVEAQKLMTYFSEFLSPGPVLTDIFTNKEEVFEAAEIIQKLHMIAQELPAAKFEDARKKISTKYDEIERTLIEEFVKAHRLNDVAKMKEIASILSQFKSYSQCIDAFIEESQQVTFGVKDIFKEVLPLTKRNFTLMREVFSSPEQVMAKFVLNLYYLKLQKHIVSSLSCKSDTNKYLENLMDLYTRTVQLSNELSCFKMGTDDTYLSKLTHTIFQKYLDSYISTEVQCLKEKCAELLQMFYDSKDHQKKQLQTGGFQDLRRDIKAAIRTRANISIAPTEDYGGETFLSEELVINILHEAKVAFKRCVALSRPTELSNNAIQLLEVIVNAILVEHIDYAVELAMQIIPIPETKTQMQKVYFFDVVKQSNFIVHLLEKHYSEYVLPLVISTPKHGEYLLKKKFQLNQLEIKLDNGIDRAINAIVGWVKIYLQFEQKKTDFKPDTDLDTLSSNACLTVVQYMSDNIKHIRESLDGTNRELVMTELGCRFHRVIYEHLQQFQYNSTGAMCVICDVNEYRKCAKELSSPLVNTLFDTLHALCNLLLVKPENLNQVCNGDHLGVLEDKSILYNFIQLRSDYKNQKIAGFLKGMTNC</sequence>
<evidence type="ECO:0000259" key="8">
    <source>
        <dbReference type="Pfam" id="PF07393"/>
    </source>
</evidence>
<feature type="domain" description="Exocyst complex component Sec10 N-terminal" evidence="9">
    <location>
        <begin position="43"/>
        <end position="154"/>
    </location>
</feature>
<evidence type="ECO:0000256" key="5">
    <source>
        <dbReference type="ARBA" id="ARBA00023054"/>
    </source>
</evidence>
<dbReference type="PANTHER" id="PTHR12100:SF0">
    <property type="entry name" value="EXOCYST COMPLEX COMPONENT 5"/>
    <property type="match status" value="1"/>
</dbReference>
<keyword evidence="3" id="KW-0813">Transport</keyword>
<evidence type="ECO:0000256" key="7">
    <source>
        <dbReference type="SAM" id="Coils"/>
    </source>
</evidence>
<evidence type="ECO:0000256" key="3">
    <source>
        <dbReference type="ARBA" id="ARBA00022448"/>
    </source>
</evidence>
<dbReference type="GO" id="GO:0006893">
    <property type="term" value="P:Golgi to plasma membrane transport"/>
    <property type="evidence" value="ECO:0007669"/>
    <property type="project" value="TreeGrafter"/>
</dbReference>
<dbReference type="InterPro" id="IPR048625">
    <property type="entry name" value="Sec10_N"/>
</dbReference>
<dbReference type="GO" id="GO:0006887">
    <property type="term" value="P:exocytosis"/>
    <property type="evidence" value="ECO:0007669"/>
    <property type="project" value="UniProtKB-KW"/>
</dbReference>
<comment type="similarity">
    <text evidence="1">Belongs to the SEC10 family.</text>
</comment>
<evidence type="ECO:0000256" key="6">
    <source>
        <dbReference type="ARBA" id="ARBA00031471"/>
    </source>
</evidence>
<evidence type="ECO:0000256" key="1">
    <source>
        <dbReference type="ARBA" id="ARBA00006572"/>
    </source>
</evidence>
<dbReference type="InterPro" id="IPR009976">
    <property type="entry name" value="Sec10-like"/>
</dbReference>
<dbReference type="Pfam" id="PF20667">
    <property type="entry name" value="Sec10_N"/>
    <property type="match status" value="1"/>
</dbReference>
<organism evidence="10">
    <name type="scientific">Panstrongylus megistus</name>
    <dbReference type="NCBI Taxonomy" id="65343"/>
    <lineage>
        <taxon>Eukaryota</taxon>
        <taxon>Metazoa</taxon>
        <taxon>Ecdysozoa</taxon>
        <taxon>Arthropoda</taxon>
        <taxon>Hexapoda</taxon>
        <taxon>Insecta</taxon>
        <taxon>Pterygota</taxon>
        <taxon>Neoptera</taxon>
        <taxon>Paraneoptera</taxon>
        <taxon>Hemiptera</taxon>
        <taxon>Heteroptera</taxon>
        <taxon>Panheteroptera</taxon>
        <taxon>Cimicomorpha</taxon>
        <taxon>Reduviidae</taxon>
        <taxon>Triatominae</taxon>
        <taxon>Panstrongylus</taxon>
    </lineage>
</organism>
<feature type="domain" description="Exocyst complex component Sec10-like alpha-helical bundle" evidence="8">
    <location>
        <begin position="160"/>
        <end position="708"/>
    </location>
</feature>
<keyword evidence="4" id="KW-0268">Exocytosis</keyword>
<keyword evidence="5 7" id="KW-0175">Coiled coil</keyword>
<evidence type="ECO:0000256" key="4">
    <source>
        <dbReference type="ARBA" id="ARBA00022483"/>
    </source>
</evidence>
<proteinExistence type="evidence at transcript level"/>
<dbReference type="GO" id="GO:0000145">
    <property type="term" value="C:exocyst"/>
    <property type="evidence" value="ECO:0007669"/>
    <property type="project" value="TreeGrafter"/>
</dbReference>
<evidence type="ECO:0000313" key="10">
    <source>
        <dbReference type="EMBL" id="JAC88251.1"/>
    </source>
</evidence>
<dbReference type="Pfam" id="PF07393">
    <property type="entry name" value="Sec10_HB"/>
    <property type="match status" value="1"/>
</dbReference>
<dbReference type="InterPro" id="IPR048627">
    <property type="entry name" value="Sec10_HB"/>
</dbReference>